<organism evidence="1 2">
    <name type="scientific">Dryococelus australis</name>
    <dbReference type="NCBI Taxonomy" id="614101"/>
    <lineage>
        <taxon>Eukaryota</taxon>
        <taxon>Metazoa</taxon>
        <taxon>Ecdysozoa</taxon>
        <taxon>Arthropoda</taxon>
        <taxon>Hexapoda</taxon>
        <taxon>Insecta</taxon>
        <taxon>Pterygota</taxon>
        <taxon>Neoptera</taxon>
        <taxon>Polyneoptera</taxon>
        <taxon>Phasmatodea</taxon>
        <taxon>Verophasmatodea</taxon>
        <taxon>Anareolatae</taxon>
        <taxon>Phasmatidae</taxon>
        <taxon>Eurycanthinae</taxon>
        <taxon>Dryococelus</taxon>
    </lineage>
</organism>
<comment type="caution">
    <text evidence="1">The sequence shown here is derived from an EMBL/GenBank/DDBJ whole genome shotgun (WGS) entry which is preliminary data.</text>
</comment>
<name>A0ABQ9HJS9_9NEOP</name>
<evidence type="ECO:0000313" key="2">
    <source>
        <dbReference type="Proteomes" id="UP001159363"/>
    </source>
</evidence>
<reference evidence="1 2" key="1">
    <citation type="submission" date="2023-02" db="EMBL/GenBank/DDBJ databases">
        <title>LHISI_Scaffold_Assembly.</title>
        <authorList>
            <person name="Stuart O.P."/>
            <person name="Cleave R."/>
            <person name="Magrath M.J.L."/>
            <person name="Mikheyev A.S."/>
        </authorList>
    </citation>
    <scope>NUCLEOTIDE SEQUENCE [LARGE SCALE GENOMIC DNA]</scope>
    <source>
        <strain evidence="1">Daus_M_001</strain>
        <tissue evidence="1">Leg muscle</tissue>
    </source>
</reference>
<dbReference type="InterPro" id="IPR012337">
    <property type="entry name" value="RNaseH-like_sf"/>
</dbReference>
<protein>
    <submittedName>
        <fullName evidence="1">Uncharacterized protein</fullName>
    </submittedName>
</protein>
<dbReference type="EMBL" id="JARBHB010000005">
    <property type="protein sequence ID" value="KAJ8884599.1"/>
    <property type="molecule type" value="Genomic_DNA"/>
</dbReference>
<dbReference type="Proteomes" id="UP001159363">
    <property type="component" value="Chromosome 4"/>
</dbReference>
<gene>
    <name evidence="1" type="ORF">PR048_016456</name>
</gene>
<proteinExistence type="predicted"/>
<keyword evidence="2" id="KW-1185">Reference proteome</keyword>
<dbReference type="PANTHER" id="PTHR45913">
    <property type="entry name" value="EPM2A-INTERACTING PROTEIN 1"/>
    <property type="match status" value="1"/>
</dbReference>
<sequence>MSRSKYSNCKKRTIESEHRVFQKKHGNLLICALKAEEYNLRGHYETHCHKYNQYHDKSREDKVRDLKTALGKQQSLFENSKGDGEEPLEFIKQCLGKTAEIVCREKVQNSRNISLSRNTIVERVDDIARNLNEQLPIKAESFVAFSIAVDESTDVIGEVKVSVFIRTCDNDLNIIEELLGIVSLQNTTPSEDTFEEVYHLLEWFNLPLSKLVCVATDGAPSMMGKCNGFVARLLAKQKEVSPESKLHHIRCITHQEVLRSKTVQLEHVLKYAKKVVSFIRSRGLNQRDVGSECEGLPCHMQKFDGFLVLLF</sequence>
<accession>A0ABQ9HJS9</accession>
<dbReference type="PANTHER" id="PTHR45913:SF5">
    <property type="entry name" value="GENERAL TRANSCRIPTION FACTOR II-I REPEAT DOMAIN-CONTAINING PROTEIN 2A-LIKE PROTEIN"/>
    <property type="match status" value="1"/>
</dbReference>
<evidence type="ECO:0000313" key="1">
    <source>
        <dbReference type="EMBL" id="KAJ8884599.1"/>
    </source>
</evidence>
<dbReference type="SUPFAM" id="SSF53098">
    <property type="entry name" value="Ribonuclease H-like"/>
    <property type="match status" value="1"/>
</dbReference>